<evidence type="ECO:0000256" key="8">
    <source>
        <dbReference type="ARBA" id="ARBA00022737"/>
    </source>
</evidence>
<keyword evidence="14" id="KW-1185">Reference proteome</keyword>
<sequence length="68" mass="7573">MYKNKVDCAEILLKYGANINALNQNRRTPLHYSCFNGSVLCTALLLEMGADINTPQSPMTPLHLTMFA</sequence>
<dbReference type="Gene3D" id="1.25.40.20">
    <property type="entry name" value="Ankyrin repeat-containing domain"/>
    <property type="match status" value="1"/>
</dbReference>
<dbReference type="PROSITE" id="PS50297">
    <property type="entry name" value="ANK_REP_REGION"/>
    <property type="match status" value="1"/>
</dbReference>
<dbReference type="InterPro" id="IPR036770">
    <property type="entry name" value="Ankyrin_rpt-contain_sf"/>
</dbReference>
<gene>
    <name evidence="13" type="ORF">CEXT_141601</name>
</gene>
<keyword evidence="7" id="KW-0528">Neurotoxin</keyword>
<evidence type="ECO:0000313" key="13">
    <source>
        <dbReference type="EMBL" id="GIX74655.1"/>
    </source>
</evidence>
<dbReference type="SMART" id="SM00248">
    <property type="entry name" value="ANK"/>
    <property type="match status" value="1"/>
</dbReference>
<evidence type="ECO:0000256" key="9">
    <source>
        <dbReference type="ARBA" id="ARBA00023028"/>
    </source>
</evidence>
<proteinExistence type="predicted"/>
<evidence type="ECO:0000256" key="1">
    <source>
        <dbReference type="ARBA" id="ARBA00004175"/>
    </source>
</evidence>
<evidence type="ECO:0000256" key="6">
    <source>
        <dbReference type="ARBA" id="ARBA00022656"/>
    </source>
</evidence>
<evidence type="ECO:0000256" key="10">
    <source>
        <dbReference type="ARBA" id="ARBA00023043"/>
    </source>
</evidence>
<evidence type="ECO:0000256" key="5">
    <source>
        <dbReference type="ARBA" id="ARBA00022537"/>
    </source>
</evidence>
<keyword evidence="4" id="KW-0964">Secreted</keyword>
<feature type="repeat" description="ANK" evidence="12">
    <location>
        <begin position="25"/>
        <end position="57"/>
    </location>
</feature>
<dbReference type="PANTHER" id="PTHR24134:SF9">
    <property type="entry name" value="ANKYRIN REPEAT AND SOCS BOX PROTEIN 8"/>
    <property type="match status" value="1"/>
</dbReference>
<keyword evidence="3" id="KW-0268">Exocytosis</keyword>
<evidence type="ECO:0000256" key="12">
    <source>
        <dbReference type="PROSITE-ProRule" id="PRU00023"/>
    </source>
</evidence>
<reference evidence="13 14" key="1">
    <citation type="submission" date="2021-06" db="EMBL/GenBank/DDBJ databases">
        <title>Caerostris extrusa draft genome.</title>
        <authorList>
            <person name="Kono N."/>
            <person name="Arakawa K."/>
        </authorList>
    </citation>
    <scope>NUCLEOTIDE SEQUENCE [LARGE SCALE GENOMIC DNA]</scope>
</reference>
<dbReference type="InterPro" id="IPR002110">
    <property type="entry name" value="Ankyrin_rpt"/>
</dbReference>
<protein>
    <submittedName>
        <fullName evidence="13">Uncharacterized protein</fullName>
    </submittedName>
</protein>
<comment type="caution">
    <text evidence="13">The sequence shown here is derived from an EMBL/GenBank/DDBJ whole genome shotgun (WGS) entry which is preliminary data.</text>
</comment>
<dbReference type="PANTHER" id="PTHR24134">
    <property type="entry name" value="ANKYRIN REPEAT-CONTAINING PROTEIN DDB_G0279043"/>
    <property type="match status" value="1"/>
</dbReference>
<dbReference type="Proteomes" id="UP001054945">
    <property type="component" value="Unassembled WGS sequence"/>
</dbReference>
<keyword evidence="10 12" id="KW-0040">ANK repeat</keyword>
<keyword evidence="8" id="KW-0677">Repeat</keyword>
<keyword evidence="6" id="KW-0800">Toxin</keyword>
<organism evidence="13 14">
    <name type="scientific">Caerostris extrusa</name>
    <name type="common">Bark spider</name>
    <name type="synonym">Caerostris bankana</name>
    <dbReference type="NCBI Taxonomy" id="172846"/>
    <lineage>
        <taxon>Eukaryota</taxon>
        <taxon>Metazoa</taxon>
        <taxon>Ecdysozoa</taxon>
        <taxon>Arthropoda</taxon>
        <taxon>Chelicerata</taxon>
        <taxon>Arachnida</taxon>
        <taxon>Araneae</taxon>
        <taxon>Araneomorphae</taxon>
        <taxon>Entelegynae</taxon>
        <taxon>Araneoidea</taxon>
        <taxon>Araneidae</taxon>
        <taxon>Caerostris</taxon>
    </lineage>
</organism>
<dbReference type="SUPFAM" id="SSF48403">
    <property type="entry name" value="Ankyrin repeat"/>
    <property type="match status" value="1"/>
</dbReference>
<dbReference type="GO" id="GO:0044231">
    <property type="term" value="C:host cell presynaptic membrane"/>
    <property type="evidence" value="ECO:0007669"/>
    <property type="project" value="UniProtKB-KW"/>
</dbReference>
<evidence type="ECO:0000256" key="4">
    <source>
        <dbReference type="ARBA" id="ARBA00022525"/>
    </source>
</evidence>
<keyword evidence="9" id="KW-0638">Presynaptic neurotoxin</keyword>
<evidence type="ECO:0000256" key="7">
    <source>
        <dbReference type="ARBA" id="ARBA00022699"/>
    </source>
</evidence>
<accession>A0AAV4MRS8</accession>
<dbReference type="GO" id="GO:0044218">
    <property type="term" value="C:other organism cell membrane"/>
    <property type="evidence" value="ECO:0007669"/>
    <property type="project" value="UniProtKB-KW"/>
</dbReference>
<keyword evidence="11" id="KW-1053">Target membrane</keyword>
<dbReference type="EMBL" id="BPLR01020086">
    <property type="protein sequence ID" value="GIX74655.1"/>
    <property type="molecule type" value="Genomic_DNA"/>
</dbReference>
<dbReference type="PROSITE" id="PS50088">
    <property type="entry name" value="ANK_REPEAT"/>
    <property type="match status" value="1"/>
</dbReference>
<dbReference type="GO" id="GO:0005576">
    <property type="term" value="C:extracellular region"/>
    <property type="evidence" value="ECO:0007669"/>
    <property type="project" value="UniProtKB-SubCell"/>
</dbReference>
<dbReference type="GO" id="GO:0090729">
    <property type="term" value="F:toxin activity"/>
    <property type="evidence" value="ECO:0007669"/>
    <property type="project" value="UniProtKB-KW"/>
</dbReference>
<comment type="subcellular location">
    <subcellularLocation>
        <location evidence="2">Secreted</location>
    </subcellularLocation>
    <subcellularLocation>
        <location evidence="1">Target cell membrane</location>
    </subcellularLocation>
</comment>
<keyword evidence="5" id="KW-1052">Target cell membrane</keyword>
<dbReference type="Pfam" id="PF12796">
    <property type="entry name" value="Ank_2"/>
    <property type="match status" value="1"/>
</dbReference>
<dbReference type="AlphaFoldDB" id="A0AAV4MRS8"/>
<evidence type="ECO:0000256" key="11">
    <source>
        <dbReference type="ARBA" id="ARBA00023298"/>
    </source>
</evidence>
<evidence type="ECO:0000256" key="2">
    <source>
        <dbReference type="ARBA" id="ARBA00004613"/>
    </source>
</evidence>
<dbReference type="GO" id="GO:0006887">
    <property type="term" value="P:exocytosis"/>
    <property type="evidence" value="ECO:0007669"/>
    <property type="project" value="UniProtKB-KW"/>
</dbReference>
<evidence type="ECO:0000313" key="14">
    <source>
        <dbReference type="Proteomes" id="UP001054945"/>
    </source>
</evidence>
<evidence type="ECO:0000256" key="3">
    <source>
        <dbReference type="ARBA" id="ARBA00022483"/>
    </source>
</evidence>
<keyword evidence="11" id="KW-0472">Membrane</keyword>
<name>A0AAV4MRS8_CAEEX</name>